<reference evidence="9 10" key="1">
    <citation type="journal article" date="2010" name="J. Bacteriol.">
        <title>Genome sequence of Lentisphaera araneosa HTCC2155T, the type species of the order Lentisphaerales in the phylum Lentisphaerae.</title>
        <authorList>
            <person name="Thrash J.C."/>
            <person name="Cho J.C."/>
            <person name="Vergin K.L."/>
            <person name="Morris R.M."/>
            <person name="Giovannoni S.J."/>
        </authorList>
    </citation>
    <scope>NUCLEOTIDE SEQUENCE [LARGE SCALE GENOMIC DNA]</scope>
    <source>
        <strain evidence="9 10">HTCC2155</strain>
    </source>
</reference>
<dbReference type="GO" id="GO:0046872">
    <property type="term" value="F:metal ion binding"/>
    <property type="evidence" value="ECO:0007669"/>
    <property type="project" value="UniProtKB-KW"/>
</dbReference>
<dbReference type="SFLD" id="SFLDS00029">
    <property type="entry name" value="Radical_SAM"/>
    <property type="match status" value="1"/>
</dbReference>
<dbReference type="InterPro" id="IPR058240">
    <property type="entry name" value="rSAM_sf"/>
</dbReference>
<dbReference type="SFLD" id="SFLDF00343">
    <property type="entry name" value="aminofutalosine_synthase_(mqnE"/>
    <property type="match status" value="1"/>
</dbReference>
<evidence type="ECO:0000256" key="7">
    <source>
        <dbReference type="PIRSR" id="PIRSR004762-2"/>
    </source>
</evidence>
<dbReference type="InterPro" id="IPR020050">
    <property type="entry name" value="FO_synthase_su2"/>
</dbReference>
<keyword evidence="2 6" id="KW-0949">S-adenosyl-L-methionine</keyword>
<feature type="domain" description="Radical SAM core" evidence="8">
    <location>
        <begin position="35"/>
        <end position="275"/>
    </location>
</feature>
<comment type="cofactor">
    <cofactor evidence="6">
        <name>[4Fe-4S] cluster</name>
        <dbReference type="ChEBI" id="CHEBI:49883"/>
    </cofactor>
    <text evidence="6">Binds 1 [4Fe-4S] cluster. The cluster is coordinated with 3 cysteines and an exchangeable S-adenosyl-L-methionine.</text>
</comment>
<dbReference type="STRING" id="313628.LNTAR_10846"/>
<gene>
    <name evidence="9" type="ORF">LNTAR_10846</name>
</gene>
<dbReference type="SFLD" id="SFLDG01389">
    <property type="entry name" value="menaquinone_synthsis_involved"/>
    <property type="match status" value="1"/>
</dbReference>
<keyword evidence="3" id="KW-0479">Metal-binding</keyword>
<dbReference type="SUPFAM" id="SSF102114">
    <property type="entry name" value="Radical SAM enzymes"/>
    <property type="match status" value="1"/>
</dbReference>
<feature type="binding site" evidence="7">
    <location>
        <position position="166"/>
    </location>
    <ligand>
        <name>S-adenosyl-L-methionine</name>
        <dbReference type="ChEBI" id="CHEBI:59789"/>
    </ligand>
</feature>
<dbReference type="NCBIfam" id="TIGR03699">
    <property type="entry name" value="menaquin_MqnC"/>
    <property type="match status" value="1"/>
</dbReference>
<dbReference type="GO" id="GO:0016765">
    <property type="term" value="F:transferase activity, transferring alkyl or aryl (other than methyl) groups"/>
    <property type="evidence" value="ECO:0007669"/>
    <property type="project" value="InterPro"/>
</dbReference>
<dbReference type="NCBIfam" id="TIGR00423">
    <property type="entry name" value="CofH family radical SAM protein"/>
    <property type="match status" value="1"/>
</dbReference>
<dbReference type="EMBL" id="ABCK01000005">
    <property type="protein sequence ID" value="EDM28408.1"/>
    <property type="molecule type" value="Genomic_DNA"/>
</dbReference>
<feature type="binding site" evidence="7">
    <location>
        <position position="280"/>
    </location>
    <ligand>
        <name>(3R)-3-methyl-D-ornithine</name>
        <dbReference type="ChEBI" id="CHEBI:64642"/>
    </ligand>
</feature>
<evidence type="ECO:0000256" key="1">
    <source>
        <dbReference type="ARBA" id="ARBA00022485"/>
    </source>
</evidence>
<dbReference type="PANTHER" id="PTHR43076:SF1">
    <property type="entry name" value="LIPOYL SYNTHASE 2"/>
    <property type="match status" value="1"/>
</dbReference>
<evidence type="ECO:0000256" key="6">
    <source>
        <dbReference type="PIRSR" id="PIRSR004762-1"/>
    </source>
</evidence>
<feature type="binding site" evidence="6">
    <location>
        <position position="61"/>
    </location>
    <ligand>
        <name>[4Fe-4S] cluster</name>
        <dbReference type="ChEBI" id="CHEBI:49883"/>
        <note>4Fe-4S-S-AdoMet</note>
    </ligand>
</feature>
<keyword evidence="5 6" id="KW-0411">Iron-sulfur</keyword>
<dbReference type="InterPro" id="IPR034405">
    <property type="entry name" value="F420"/>
</dbReference>
<name>A6DIX2_9BACT</name>
<dbReference type="Proteomes" id="UP000004947">
    <property type="component" value="Unassembled WGS sequence"/>
</dbReference>
<evidence type="ECO:0000256" key="3">
    <source>
        <dbReference type="ARBA" id="ARBA00022723"/>
    </source>
</evidence>
<evidence type="ECO:0000313" key="10">
    <source>
        <dbReference type="Proteomes" id="UP000004947"/>
    </source>
</evidence>
<proteinExistence type="predicted"/>
<feature type="binding site" evidence="6">
    <location>
        <position position="54"/>
    </location>
    <ligand>
        <name>[4Fe-4S] cluster</name>
        <dbReference type="ChEBI" id="CHEBI:49883"/>
        <note>4Fe-4S-S-AdoMet</note>
    </ligand>
</feature>
<dbReference type="SFLD" id="SFLDG01064">
    <property type="entry name" value="F420__menaquinone_cofactor_bio"/>
    <property type="match status" value="1"/>
</dbReference>
<accession>A6DIX2</accession>
<dbReference type="PANTHER" id="PTHR43076">
    <property type="entry name" value="FO SYNTHASE (COFH)"/>
    <property type="match status" value="1"/>
</dbReference>
<feature type="binding site" evidence="7">
    <location>
        <position position="130"/>
    </location>
    <ligand>
        <name>(3R)-3-methyl-D-ornithine</name>
        <dbReference type="ChEBI" id="CHEBI:64642"/>
    </ligand>
</feature>
<feature type="binding site" evidence="7">
    <location>
        <position position="60"/>
    </location>
    <ligand>
        <name>S-adenosyl-L-methionine</name>
        <dbReference type="ChEBI" id="CHEBI:59789"/>
    </ligand>
</feature>
<dbReference type="OrthoDB" id="9802027at2"/>
<dbReference type="PIRSF" id="PIRSF004762">
    <property type="entry name" value="CHP00423"/>
    <property type="match status" value="1"/>
</dbReference>
<dbReference type="InterPro" id="IPR022431">
    <property type="entry name" value="Cyclic_DHFL_synthase_mqnC"/>
</dbReference>
<evidence type="ECO:0000256" key="4">
    <source>
        <dbReference type="ARBA" id="ARBA00023004"/>
    </source>
</evidence>
<dbReference type="GO" id="GO:0044689">
    <property type="term" value="F:7,8-didemethyl-8-hydroxy-5-deazariboflavin synthase activity"/>
    <property type="evidence" value="ECO:0007669"/>
    <property type="project" value="TreeGrafter"/>
</dbReference>
<dbReference type="InterPro" id="IPR045567">
    <property type="entry name" value="CofH/MnqC-like_C"/>
</dbReference>
<dbReference type="GO" id="GO:0009234">
    <property type="term" value="P:menaquinone biosynthetic process"/>
    <property type="evidence" value="ECO:0007669"/>
    <property type="project" value="InterPro"/>
</dbReference>
<dbReference type="InterPro" id="IPR013785">
    <property type="entry name" value="Aldolase_TIM"/>
</dbReference>
<evidence type="ECO:0000256" key="2">
    <source>
        <dbReference type="ARBA" id="ARBA00022691"/>
    </source>
</evidence>
<protein>
    <recommendedName>
        <fullName evidence="8">Radical SAM core domain-containing protein</fullName>
    </recommendedName>
</protein>
<feature type="binding site" evidence="6">
    <location>
        <position position="58"/>
    </location>
    <ligand>
        <name>[4Fe-4S] cluster</name>
        <dbReference type="ChEBI" id="CHEBI:49883"/>
        <note>4Fe-4S-S-AdoMet</note>
    </ligand>
</feature>
<evidence type="ECO:0000256" key="5">
    <source>
        <dbReference type="ARBA" id="ARBA00023014"/>
    </source>
</evidence>
<sequence length="350" mass="39864">MSFQRLSFEEGLDLFKNADLFDLQKMAVEQRNKINPANEATYVIDSNPNYTNACTADCLFCAFYRKPGDEEVYVRTLDDVRQMMKDAQDLEATTVLLQGGLHPDLKLDYYLDIIKMTVAEFPGIIPHFWSAPEIDNIAEVENIDVREVLQKMFDVGQLSLPGGGAEILSQKVRNRISPKKHKVDRWLHIHEVAHEIGMKSTATMMYGHREEAEDILIHLQVIRDIQDRTGGFTAFVPWTYKKDNTLLGKKVTRESTPEDYYRILAFSRLFLDNFDHIQASWFSEGKDTGIKSLSYGADDFGGTLFEENVHAETGFINKTSAEGLRSMIIEAGFTPVQRDTLYNKVLAVKS</sequence>
<dbReference type="InterPro" id="IPR007197">
    <property type="entry name" value="rSAM"/>
</dbReference>
<comment type="caution">
    <text evidence="9">The sequence shown here is derived from an EMBL/GenBank/DDBJ whole genome shotgun (WGS) entry which is preliminary data.</text>
</comment>
<keyword evidence="1 6" id="KW-0004">4Fe-4S</keyword>
<keyword evidence="4 6" id="KW-0408">Iron</keyword>
<dbReference type="SFLD" id="SFLDF00342">
    <property type="entry name" value="cyclic_dehypoxanthine_futalosi"/>
    <property type="match status" value="1"/>
</dbReference>
<dbReference type="AlphaFoldDB" id="A6DIX2"/>
<dbReference type="Pfam" id="PF19288">
    <property type="entry name" value="CofH_C"/>
    <property type="match status" value="1"/>
</dbReference>
<organism evidence="9 10">
    <name type="scientific">Lentisphaera araneosa HTCC2155</name>
    <dbReference type="NCBI Taxonomy" id="313628"/>
    <lineage>
        <taxon>Bacteria</taxon>
        <taxon>Pseudomonadati</taxon>
        <taxon>Lentisphaerota</taxon>
        <taxon>Lentisphaeria</taxon>
        <taxon>Lentisphaerales</taxon>
        <taxon>Lentisphaeraceae</taxon>
        <taxon>Lentisphaera</taxon>
    </lineage>
</organism>
<evidence type="ECO:0000259" key="8">
    <source>
        <dbReference type="PROSITE" id="PS51918"/>
    </source>
</evidence>
<dbReference type="PROSITE" id="PS51918">
    <property type="entry name" value="RADICAL_SAM"/>
    <property type="match status" value="1"/>
</dbReference>
<keyword evidence="10" id="KW-1185">Reference proteome</keyword>
<dbReference type="RefSeq" id="WP_007277848.1">
    <property type="nucleotide sequence ID" value="NZ_ABCK01000005.1"/>
</dbReference>
<dbReference type="eggNOG" id="COG1060">
    <property type="taxonomic scope" value="Bacteria"/>
</dbReference>
<dbReference type="GO" id="GO:0051539">
    <property type="term" value="F:4 iron, 4 sulfur cluster binding"/>
    <property type="evidence" value="ECO:0007669"/>
    <property type="project" value="UniProtKB-KW"/>
</dbReference>
<dbReference type="Gene3D" id="3.20.20.70">
    <property type="entry name" value="Aldolase class I"/>
    <property type="match status" value="1"/>
</dbReference>
<evidence type="ECO:0000313" key="9">
    <source>
        <dbReference type="EMBL" id="EDM28408.1"/>
    </source>
</evidence>
<dbReference type="Pfam" id="PF04055">
    <property type="entry name" value="Radical_SAM"/>
    <property type="match status" value="1"/>
</dbReference>